<dbReference type="AlphaFoldDB" id="A0A820G018"/>
<sequence length="34" mass="3874">MMNVHEDVQNYYGQQLQQSTDLKTDACCSKAQVP</sequence>
<reference evidence="2" key="1">
    <citation type="submission" date="2021-02" db="EMBL/GenBank/DDBJ databases">
        <authorList>
            <person name="Nowell W R."/>
        </authorList>
    </citation>
    <scope>NUCLEOTIDE SEQUENCE</scope>
</reference>
<evidence type="ECO:0000256" key="1">
    <source>
        <dbReference type="SAM" id="MobiDB-lite"/>
    </source>
</evidence>
<evidence type="ECO:0000313" key="2">
    <source>
        <dbReference type="EMBL" id="CAF4270837.1"/>
    </source>
</evidence>
<evidence type="ECO:0000313" key="3">
    <source>
        <dbReference type="Proteomes" id="UP000663836"/>
    </source>
</evidence>
<feature type="non-terminal residue" evidence="2">
    <location>
        <position position="34"/>
    </location>
</feature>
<organism evidence="2 3">
    <name type="scientific">Rotaria sordida</name>
    <dbReference type="NCBI Taxonomy" id="392033"/>
    <lineage>
        <taxon>Eukaryota</taxon>
        <taxon>Metazoa</taxon>
        <taxon>Spiralia</taxon>
        <taxon>Gnathifera</taxon>
        <taxon>Rotifera</taxon>
        <taxon>Eurotatoria</taxon>
        <taxon>Bdelloidea</taxon>
        <taxon>Philodinida</taxon>
        <taxon>Philodinidae</taxon>
        <taxon>Rotaria</taxon>
    </lineage>
</organism>
<name>A0A820G018_9BILA</name>
<gene>
    <name evidence="2" type="ORF">JBS370_LOCUS39425</name>
</gene>
<accession>A0A820G018</accession>
<feature type="region of interest" description="Disordered" evidence="1">
    <location>
        <begin position="14"/>
        <end position="34"/>
    </location>
</feature>
<protein>
    <submittedName>
        <fullName evidence="2">Uncharacterized protein</fullName>
    </submittedName>
</protein>
<dbReference type="Proteomes" id="UP000663836">
    <property type="component" value="Unassembled WGS sequence"/>
</dbReference>
<comment type="caution">
    <text evidence="2">The sequence shown here is derived from an EMBL/GenBank/DDBJ whole genome shotgun (WGS) entry which is preliminary data.</text>
</comment>
<proteinExistence type="predicted"/>
<dbReference type="EMBL" id="CAJOBD010027209">
    <property type="protein sequence ID" value="CAF4270837.1"/>
    <property type="molecule type" value="Genomic_DNA"/>
</dbReference>